<gene>
    <name evidence="1" type="ORF">GAK35_04125</name>
</gene>
<reference evidence="2" key="1">
    <citation type="journal article" date="2020" name="MBio">
        <title>Horizontal gene transfer to a defensive symbiont with a reduced genome amongst a multipartite beetle microbiome.</title>
        <authorList>
            <person name="Waterworth S.C."/>
            <person name="Florez L.V."/>
            <person name="Rees E.R."/>
            <person name="Hertweck C."/>
            <person name="Kaltenpoth M."/>
            <person name="Kwan J.C."/>
        </authorList>
    </citation>
    <scope>NUCLEOTIDE SEQUENCE [LARGE SCALE GENOMIC DNA]</scope>
</reference>
<sequence>MKTVAIVQSNYIPWKGYFDLIASADEFILYDDVQYTQGDWRNRNRIKTPQGLHWLTVPVKVTGRRGQLIREAEIEGPYWAKDHWQTLAHNYRRAPFFAEIEPELRAFYLDGQYCRLSDLNRTLIAWAMRKIGITTLLSSSSDYQLDGDRTMRLVNLCLQAGAEEYISGPAARSYLDERLFERKGIKVRWFDYGNYGVYPQLWGEFEHGVSVLDLLFNTGPSAYLYLKSGARCRPAATPAPQRPGGDHA</sequence>
<dbReference type="EMBL" id="WNDX01000207">
    <property type="protein sequence ID" value="KAF1036039.1"/>
    <property type="molecule type" value="Genomic_DNA"/>
</dbReference>
<organism evidence="1 2">
    <name type="scientific">Herbaspirillum frisingense</name>
    <dbReference type="NCBI Taxonomy" id="92645"/>
    <lineage>
        <taxon>Bacteria</taxon>
        <taxon>Pseudomonadati</taxon>
        <taxon>Pseudomonadota</taxon>
        <taxon>Betaproteobacteria</taxon>
        <taxon>Burkholderiales</taxon>
        <taxon>Oxalobacteraceae</taxon>
        <taxon>Herbaspirillum</taxon>
    </lineage>
</organism>
<proteinExistence type="predicted"/>
<evidence type="ECO:0000313" key="2">
    <source>
        <dbReference type="Proteomes" id="UP000462435"/>
    </source>
</evidence>
<dbReference type="InterPro" id="IPR014985">
    <property type="entry name" value="WbqC"/>
</dbReference>
<dbReference type="Proteomes" id="UP000462435">
    <property type="component" value="Unassembled WGS sequence"/>
</dbReference>
<dbReference type="Pfam" id="PF08889">
    <property type="entry name" value="WbqC"/>
    <property type="match status" value="1"/>
</dbReference>
<dbReference type="AlphaFoldDB" id="A0A7V8FSY9"/>
<name>A0A7V8FSY9_9BURK</name>
<protein>
    <recommendedName>
        <fullName evidence="3">WbqC family protein</fullName>
    </recommendedName>
</protein>
<comment type="caution">
    <text evidence="1">The sequence shown here is derived from an EMBL/GenBank/DDBJ whole genome shotgun (WGS) entry which is preliminary data.</text>
</comment>
<evidence type="ECO:0008006" key="3">
    <source>
        <dbReference type="Google" id="ProtNLM"/>
    </source>
</evidence>
<evidence type="ECO:0000313" key="1">
    <source>
        <dbReference type="EMBL" id="KAF1036039.1"/>
    </source>
</evidence>
<accession>A0A7V8FSY9</accession>